<dbReference type="InterPro" id="IPR005829">
    <property type="entry name" value="Sugar_transporter_CS"/>
</dbReference>
<feature type="transmembrane region" description="Helical" evidence="7">
    <location>
        <begin position="270"/>
        <end position="289"/>
    </location>
</feature>
<feature type="transmembrane region" description="Helical" evidence="7">
    <location>
        <begin position="105"/>
        <end position="124"/>
    </location>
</feature>
<dbReference type="OrthoDB" id="4139357at2759"/>
<proteinExistence type="predicted"/>
<feature type="domain" description="Major facilitator superfamily (MFS) profile" evidence="8">
    <location>
        <begin position="39"/>
        <end position="512"/>
    </location>
</feature>
<dbReference type="PANTHER" id="PTHR23501:SF109">
    <property type="entry name" value="MAJOR FACILITATOR SUPERFAMILY (MFS) PROFILE DOMAIN-CONTAINING PROTEIN-RELATED"/>
    <property type="match status" value="1"/>
</dbReference>
<dbReference type="Gene3D" id="1.20.1250.20">
    <property type="entry name" value="MFS general substrate transporter like domains"/>
    <property type="match status" value="1"/>
</dbReference>
<feature type="transmembrane region" description="Helical" evidence="7">
    <location>
        <begin position="309"/>
        <end position="330"/>
    </location>
</feature>
<feature type="transmembrane region" description="Helical" evidence="7">
    <location>
        <begin position="235"/>
        <end position="258"/>
    </location>
</feature>
<dbReference type="SUPFAM" id="SSF103473">
    <property type="entry name" value="MFS general substrate transporter"/>
    <property type="match status" value="1"/>
</dbReference>
<feature type="transmembrane region" description="Helical" evidence="7">
    <location>
        <begin position="190"/>
        <end position="214"/>
    </location>
</feature>
<dbReference type="Proteomes" id="UP000799429">
    <property type="component" value="Unassembled WGS sequence"/>
</dbReference>
<evidence type="ECO:0000256" key="7">
    <source>
        <dbReference type="SAM" id="Phobius"/>
    </source>
</evidence>
<evidence type="ECO:0000256" key="5">
    <source>
        <dbReference type="ARBA" id="ARBA00023136"/>
    </source>
</evidence>
<feature type="transmembrane region" description="Helical" evidence="7">
    <location>
        <begin position="530"/>
        <end position="548"/>
    </location>
</feature>
<feature type="transmembrane region" description="Helical" evidence="7">
    <location>
        <begin position="161"/>
        <end position="184"/>
    </location>
</feature>
<evidence type="ECO:0000313" key="9">
    <source>
        <dbReference type="EMBL" id="KAF2843300.1"/>
    </source>
</evidence>
<comment type="caution">
    <text evidence="9">The sequence shown here is derived from an EMBL/GenBank/DDBJ whole genome shotgun (WGS) entry which is preliminary data.</text>
</comment>
<feature type="transmembrane region" description="Helical" evidence="7">
    <location>
        <begin position="404"/>
        <end position="426"/>
    </location>
</feature>
<dbReference type="EMBL" id="MU006089">
    <property type="protein sequence ID" value="KAF2843300.1"/>
    <property type="molecule type" value="Genomic_DNA"/>
</dbReference>
<evidence type="ECO:0000256" key="6">
    <source>
        <dbReference type="SAM" id="MobiDB-lite"/>
    </source>
</evidence>
<keyword evidence="4 7" id="KW-1133">Transmembrane helix</keyword>
<dbReference type="InterPro" id="IPR036259">
    <property type="entry name" value="MFS_trans_sf"/>
</dbReference>
<keyword evidence="2" id="KW-0813">Transport</keyword>
<evidence type="ECO:0000259" key="8">
    <source>
        <dbReference type="PROSITE" id="PS50850"/>
    </source>
</evidence>
<feature type="region of interest" description="Disordered" evidence="6">
    <location>
        <begin position="1"/>
        <end position="28"/>
    </location>
</feature>
<keyword evidence="3 7" id="KW-0812">Transmembrane</keyword>
<dbReference type="PANTHER" id="PTHR23501">
    <property type="entry name" value="MAJOR FACILITATOR SUPERFAMILY"/>
    <property type="match status" value="1"/>
</dbReference>
<accession>A0A9P4VV88</accession>
<dbReference type="GO" id="GO:0005886">
    <property type="term" value="C:plasma membrane"/>
    <property type="evidence" value="ECO:0007669"/>
    <property type="project" value="TreeGrafter"/>
</dbReference>
<organism evidence="9 10">
    <name type="scientific">Patellaria atrata CBS 101060</name>
    <dbReference type="NCBI Taxonomy" id="1346257"/>
    <lineage>
        <taxon>Eukaryota</taxon>
        <taxon>Fungi</taxon>
        <taxon>Dikarya</taxon>
        <taxon>Ascomycota</taxon>
        <taxon>Pezizomycotina</taxon>
        <taxon>Dothideomycetes</taxon>
        <taxon>Dothideomycetes incertae sedis</taxon>
        <taxon>Patellariales</taxon>
        <taxon>Patellariaceae</taxon>
        <taxon>Patellaria</taxon>
    </lineage>
</organism>
<feature type="transmembrane region" description="Helical" evidence="7">
    <location>
        <begin position="42"/>
        <end position="66"/>
    </location>
</feature>
<feature type="transmembrane region" description="Helical" evidence="7">
    <location>
        <begin position="350"/>
        <end position="372"/>
    </location>
</feature>
<keyword evidence="10" id="KW-1185">Reference proteome</keyword>
<name>A0A9P4VV88_9PEZI</name>
<dbReference type="Pfam" id="PF06609">
    <property type="entry name" value="TRI12"/>
    <property type="match status" value="1"/>
</dbReference>
<dbReference type="PROSITE" id="PS00216">
    <property type="entry name" value="SUGAR_TRANSPORT_1"/>
    <property type="match status" value="1"/>
</dbReference>
<comment type="subcellular location">
    <subcellularLocation>
        <location evidence="1">Membrane</location>
        <topology evidence="1">Multi-pass membrane protein</topology>
    </subcellularLocation>
</comment>
<gene>
    <name evidence="9" type="ORF">M501DRAFT_1005900</name>
</gene>
<protein>
    <submittedName>
        <fullName evidence="9">MFS general substrate transporter</fullName>
    </submittedName>
</protein>
<evidence type="ECO:0000256" key="3">
    <source>
        <dbReference type="ARBA" id="ARBA00022692"/>
    </source>
</evidence>
<feature type="transmembrane region" description="Helical" evidence="7">
    <location>
        <begin position="78"/>
        <end position="98"/>
    </location>
</feature>
<sequence length="579" mass="63253">MLSTEEKEQHTTQVEQVTTNDASTQDADEPDAEITFKTKMAILSLILMYESYLFTLIMPAAVLAYINADLGPDPNYAWISITWNLGAAIIVTVGGRLADIFGRRWFLLFGSISAAIGALVGVTGQSIPQMIVSGVIFGIGGGFQEMCFACAQELVPNKWRFATLGVMIMANHFSSISPILGYVFITYTGIGWRACYWWCFSFEVLTTILLFFFYDPPSFRTKHEDDHKTKIQLLLELDHVGLFLFVASCLLLLLGLSWGGGLRPWKSPAVIAPIVIAVVGFVALGFWEVCANLKYPILPPKLFRKWREFTALLVVCFVAGMLYYSMNVLWPRQSSLLFIPAGDTIIRGVYANMVSFGTVIAGWYCIGVMPWVGHERIQLICFMIGQTALIGSLSSVGIEDKAQAIATVIIVSALNLPPSPLSFGMVSLGLDDQADIGVAVGLISTFRLIGGAVATAIYTSIYTSRFSKLMPGKVTDAVEEIGYDGPIPDLLRAASLNTAAAYATLEGVSSEVLATVQLAVKQAYVESFRLVYLVAIAFGVCAISAAISTRSVDVKKKSNERAVQLETEMKSHRHHKEEA</sequence>
<feature type="transmembrane region" description="Helical" evidence="7">
    <location>
        <begin position="438"/>
        <end position="461"/>
    </location>
</feature>
<feature type="transmembrane region" description="Helical" evidence="7">
    <location>
        <begin position="379"/>
        <end position="398"/>
    </location>
</feature>
<evidence type="ECO:0000256" key="2">
    <source>
        <dbReference type="ARBA" id="ARBA00022448"/>
    </source>
</evidence>
<evidence type="ECO:0000313" key="10">
    <source>
        <dbReference type="Proteomes" id="UP000799429"/>
    </source>
</evidence>
<dbReference type="PROSITE" id="PS50850">
    <property type="entry name" value="MFS"/>
    <property type="match status" value="1"/>
</dbReference>
<dbReference type="InterPro" id="IPR010573">
    <property type="entry name" value="MFS_Str1/Tri12-like"/>
</dbReference>
<keyword evidence="5 7" id="KW-0472">Membrane</keyword>
<dbReference type="InterPro" id="IPR020846">
    <property type="entry name" value="MFS_dom"/>
</dbReference>
<evidence type="ECO:0000256" key="1">
    <source>
        <dbReference type="ARBA" id="ARBA00004141"/>
    </source>
</evidence>
<dbReference type="GO" id="GO:0022857">
    <property type="term" value="F:transmembrane transporter activity"/>
    <property type="evidence" value="ECO:0007669"/>
    <property type="project" value="InterPro"/>
</dbReference>
<reference evidence="9" key="1">
    <citation type="journal article" date="2020" name="Stud. Mycol.">
        <title>101 Dothideomycetes genomes: a test case for predicting lifestyles and emergence of pathogens.</title>
        <authorList>
            <person name="Haridas S."/>
            <person name="Albert R."/>
            <person name="Binder M."/>
            <person name="Bloem J."/>
            <person name="Labutti K."/>
            <person name="Salamov A."/>
            <person name="Andreopoulos B."/>
            <person name="Baker S."/>
            <person name="Barry K."/>
            <person name="Bills G."/>
            <person name="Bluhm B."/>
            <person name="Cannon C."/>
            <person name="Castanera R."/>
            <person name="Culley D."/>
            <person name="Daum C."/>
            <person name="Ezra D."/>
            <person name="Gonzalez J."/>
            <person name="Henrissat B."/>
            <person name="Kuo A."/>
            <person name="Liang C."/>
            <person name="Lipzen A."/>
            <person name="Lutzoni F."/>
            <person name="Magnuson J."/>
            <person name="Mondo S."/>
            <person name="Nolan M."/>
            <person name="Ohm R."/>
            <person name="Pangilinan J."/>
            <person name="Park H.-J."/>
            <person name="Ramirez L."/>
            <person name="Alfaro M."/>
            <person name="Sun H."/>
            <person name="Tritt A."/>
            <person name="Yoshinaga Y."/>
            <person name="Zwiers L.-H."/>
            <person name="Turgeon B."/>
            <person name="Goodwin S."/>
            <person name="Spatafora J."/>
            <person name="Crous P."/>
            <person name="Grigoriev I."/>
        </authorList>
    </citation>
    <scope>NUCLEOTIDE SEQUENCE</scope>
    <source>
        <strain evidence="9">CBS 101060</strain>
    </source>
</reference>
<evidence type="ECO:0000256" key="4">
    <source>
        <dbReference type="ARBA" id="ARBA00022989"/>
    </source>
</evidence>
<dbReference type="AlphaFoldDB" id="A0A9P4VV88"/>
<feature type="compositionally biased region" description="Basic and acidic residues" evidence="6">
    <location>
        <begin position="1"/>
        <end position="10"/>
    </location>
</feature>